<comment type="caution">
    <text evidence="7">The sequence shown here is derived from an EMBL/GenBank/DDBJ whole genome shotgun (WGS) entry which is preliminary data.</text>
</comment>
<dbReference type="GO" id="GO:0005886">
    <property type="term" value="C:plasma membrane"/>
    <property type="evidence" value="ECO:0007669"/>
    <property type="project" value="UniProtKB-SubCell"/>
</dbReference>
<evidence type="ECO:0000256" key="6">
    <source>
        <dbReference type="SAM" id="Phobius"/>
    </source>
</evidence>
<keyword evidence="2" id="KW-1003">Cell membrane</keyword>
<evidence type="ECO:0000313" key="7">
    <source>
        <dbReference type="EMBL" id="KEZ79102.1"/>
    </source>
</evidence>
<dbReference type="eggNOG" id="COG0392">
    <property type="taxonomic scope" value="Bacteria"/>
</dbReference>
<dbReference type="Pfam" id="PF03706">
    <property type="entry name" value="LPG_synthase_TM"/>
    <property type="match status" value="1"/>
</dbReference>
<feature type="transmembrane region" description="Helical" evidence="6">
    <location>
        <begin position="153"/>
        <end position="171"/>
    </location>
</feature>
<dbReference type="NCBIfam" id="TIGR03476">
    <property type="entry name" value="HpnL"/>
    <property type="match status" value="1"/>
</dbReference>
<dbReference type="EMBL" id="APNK01000001">
    <property type="protein sequence ID" value="KEZ79102.1"/>
    <property type="molecule type" value="Genomic_DNA"/>
</dbReference>
<evidence type="ECO:0000313" key="8">
    <source>
        <dbReference type="Proteomes" id="UP000028302"/>
    </source>
</evidence>
<feature type="transmembrane region" description="Helical" evidence="6">
    <location>
        <begin position="42"/>
        <end position="61"/>
    </location>
</feature>
<gene>
    <name evidence="7" type="ORF">C41B8_00095</name>
</gene>
<keyword evidence="8" id="KW-1185">Reference proteome</keyword>
<dbReference type="STRING" id="1304275.C41B8_00095"/>
<evidence type="ECO:0000256" key="2">
    <source>
        <dbReference type="ARBA" id="ARBA00022475"/>
    </source>
</evidence>
<dbReference type="AlphaFoldDB" id="A0A084IQW8"/>
<organism evidence="7 8">
    <name type="scientific">Salinisphaera hydrothermalis (strain C41B8)</name>
    <dbReference type="NCBI Taxonomy" id="1304275"/>
    <lineage>
        <taxon>Bacteria</taxon>
        <taxon>Pseudomonadati</taxon>
        <taxon>Pseudomonadota</taxon>
        <taxon>Gammaproteobacteria</taxon>
        <taxon>Salinisphaerales</taxon>
        <taxon>Salinisphaeraceae</taxon>
        <taxon>Salinisphaera</taxon>
    </lineage>
</organism>
<keyword evidence="4 6" id="KW-1133">Transmembrane helix</keyword>
<keyword evidence="5 6" id="KW-0472">Membrane</keyword>
<dbReference type="RefSeq" id="WP_037332585.1">
    <property type="nucleotide sequence ID" value="NZ_APNK01000001.1"/>
</dbReference>
<dbReference type="InterPro" id="IPR022791">
    <property type="entry name" value="L-PG_synthase/AglD"/>
</dbReference>
<evidence type="ECO:0000256" key="1">
    <source>
        <dbReference type="ARBA" id="ARBA00004651"/>
    </source>
</evidence>
<comment type="subcellular location">
    <subcellularLocation>
        <location evidence="1">Cell membrane</location>
        <topology evidence="1">Multi-pass membrane protein</topology>
    </subcellularLocation>
</comment>
<name>A0A084IQW8_SALHC</name>
<accession>A0A084IQW8</accession>
<sequence>MSRLAYAVALVGGLFLIALIAHTGYRAVLGALAAGGWSLLWLVPYHLVPIGLDAVGWRVLIARRDDDGRAGLGALTWIALVREGVSRLLPVASVGGEIAGIRLLILRGVDGAAATASVVIEVLVSLLSQYLFTAVGVALLIILTQSSETTTEVLIGIALTCPAPIIVLLLLDNARIFQRLERFAERTLGGRNRLTQLLSGGATLDQEIEALIARRWRLVRATLWQFAGMVSGSFEVWLALHLLGHPVSVETAVILESVTLTIRNLAFLVPGGLGVQEAGLMVFGQMLGLSNDAALALSLIKRGREIVMGIPILLSWQIYEARQMRGGSKDKRAHGN</sequence>
<dbReference type="Proteomes" id="UP000028302">
    <property type="component" value="Unassembled WGS sequence"/>
</dbReference>
<dbReference type="PATRIC" id="fig|1304275.5.peg.19"/>
<keyword evidence="3 6" id="KW-0812">Transmembrane</keyword>
<evidence type="ECO:0000256" key="4">
    <source>
        <dbReference type="ARBA" id="ARBA00022989"/>
    </source>
</evidence>
<evidence type="ECO:0000256" key="3">
    <source>
        <dbReference type="ARBA" id="ARBA00022692"/>
    </source>
</evidence>
<evidence type="ECO:0000256" key="5">
    <source>
        <dbReference type="ARBA" id="ARBA00023136"/>
    </source>
</evidence>
<reference evidence="7 8" key="1">
    <citation type="submission" date="2013-03" db="EMBL/GenBank/DDBJ databases">
        <title>Salinisphaera hydrothermalis C41B8 Genome Sequencing.</title>
        <authorList>
            <person name="Li C."/>
            <person name="Lai Q."/>
            <person name="Shao Z."/>
        </authorList>
    </citation>
    <scope>NUCLEOTIDE SEQUENCE [LARGE SCALE GENOMIC DNA]</scope>
    <source>
        <strain evidence="7 8">C41B8</strain>
    </source>
</reference>
<feature type="transmembrane region" description="Helical" evidence="6">
    <location>
        <begin position="112"/>
        <end position="141"/>
    </location>
</feature>
<protein>
    <submittedName>
        <fullName evidence="7">Uncharacterized protein</fullName>
    </submittedName>
</protein>
<dbReference type="PANTHER" id="PTHR39087:SF2">
    <property type="entry name" value="UPF0104 MEMBRANE PROTEIN MJ1595"/>
    <property type="match status" value="1"/>
</dbReference>
<proteinExistence type="predicted"/>
<dbReference type="PANTHER" id="PTHR39087">
    <property type="entry name" value="UPF0104 MEMBRANE PROTEIN MJ1595"/>
    <property type="match status" value="1"/>
</dbReference>